<accession>A0A7W6D2J7</accession>
<comment type="caution">
    <text evidence="8">The sequence shown here is derived from an EMBL/GenBank/DDBJ whole genome shotgun (WGS) entry which is preliminary data.</text>
</comment>
<evidence type="ECO:0000313" key="8">
    <source>
        <dbReference type="EMBL" id="MBB3972942.1"/>
    </source>
</evidence>
<dbReference type="GO" id="GO:1900376">
    <property type="term" value="P:regulation of secondary metabolite biosynthetic process"/>
    <property type="evidence" value="ECO:0007669"/>
    <property type="project" value="TreeGrafter"/>
</dbReference>
<keyword evidence="5" id="KW-0238">DNA-binding</keyword>
<comment type="cofactor">
    <cofactor evidence="7">
        <name>Zn(2+)</name>
        <dbReference type="ChEBI" id="CHEBI:29105"/>
    </cofactor>
    <text evidence="7">Binds 1 zinc ion per subunit.</text>
</comment>
<evidence type="ECO:0000256" key="2">
    <source>
        <dbReference type="ARBA" id="ARBA00022491"/>
    </source>
</evidence>
<name>A0A7W6D2J7_9HYPH</name>
<dbReference type="Gene3D" id="3.30.1490.190">
    <property type="match status" value="1"/>
</dbReference>
<keyword evidence="6" id="KW-0804">Transcription</keyword>
<comment type="similarity">
    <text evidence="1">Belongs to the Fur family.</text>
</comment>
<evidence type="ECO:0000256" key="1">
    <source>
        <dbReference type="ARBA" id="ARBA00007957"/>
    </source>
</evidence>
<reference evidence="8 9" key="1">
    <citation type="submission" date="2020-08" db="EMBL/GenBank/DDBJ databases">
        <title>Genomic Encyclopedia of Type Strains, Phase IV (KMG-IV): sequencing the most valuable type-strain genomes for metagenomic binning, comparative biology and taxonomic classification.</title>
        <authorList>
            <person name="Goeker M."/>
        </authorList>
    </citation>
    <scope>NUCLEOTIDE SEQUENCE [LARGE SCALE GENOMIC DNA]</scope>
    <source>
        <strain evidence="8 9">DSM 25481</strain>
    </source>
</reference>
<evidence type="ECO:0000256" key="4">
    <source>
        <dbReference type="ARBA" id="ARBA00023015"/>
    </source>
</evidence>
<proteinExistence type="inferred from homology"/>
<dbReference type="InterPro" id="IPR043135">
    <property type="entry name" value="Fur_C"/>
</dbReference>
<dbReference type="AlphaFoldDB" id="A0A7W6D2J7"/>
<dbReference type="GO" id="GO:0045892">
    <property type="term" value="P:negative regulation of DNA-templated transcription"/>
    <property type="evidence" value="ECO:0007669"/>
    <property type="project" value="TreeGrafter"/>
</dbReference>
<dbReference type="GO" id="GO:0005829">
    <property type="term" value="C:cytosol"/>
    <property type="evidence" value="ECO:0007669"/>
    <property type="project" value="TreeGrafter"/>
</dbReference>
<keyword evidence="3 7" id="KW-0862">Zinc</keyword>
<evidence type="ECO:0000256" key="5">
    <source>
        <dbReference type="ARBA" id="ARBA00023125"/>
    </source>
</evidence>
<dbReference type="Gene3D" id="1.10.10.10">
    <property type="entry name" value="Winged helix-like DNA-binding domain superfamily/Winged helix DNA-binding domain"/>
    <property type="match status" value="1"/>
</dbReference>
<feature type="binding site" evidence="7">
    <location>
        <position position="123"/>
    </location>
    <ligand>
        <name>Zn(2+)</name>
        <dbReference type="ChEBI" id="CHEBI:29105"/>
    </ligand>
</feature>
<organism evidence="8 9">
    <name type="scientific">Hansschlegelia beijingensis</name>
    <dbReference type="NCBI Taxonomy" id="1133344"/>
    <lineage>
        <taxon>Bacteria</taxon>
        <taxon>Pseudomonadati</taxon>
        <taxon>Pseudomonadota</taxon>
        <taxon>Alphaproteobacteria</taxon>
        <taxon>Hyphomicrobiales</taxon>
        <taxon>Methylopilaceae</taxon>
        <taxon>Hansschlegelia</taxon>
    </lineage>
</organism>
<feature type="binding site" evidence="7">
    <location>
        <position position="166"/>
    </location>
    <ligand>
        <name>Zn(2+)</name>
        <dbReference type="ChEBI" id="CHEBI:29105"/>
    </ligand>
</feature>
<dbReference type="InterPro" id="IPR002481">
    <property type="entry name" value="FUR"/>
</dbReference>
<evidence type="ECO:0000313" key="9">
    <source>
        <dbReference type="Proteomes" id="UP000528964"/>
    </source>
</evidence>
<keyword evidence="2" id="KW-0678">Repressor</keyword>
<protein>
    <submittedName>
        <fullName evidence="8">Fur family zinc uptake transcriptional regulator</fullName>
    </submittedName>
</protein>
<feature type="binding site" evidence="7">
    <location>
        <position position="126"/>
    </location>
    <ligand>
        <name>Zn(2+)</name>
        <dbReference type="ChEBI" id="CHEBI:29105"/>
    </ligand>
</feature>
<feature type="binding site" evidence="7">
    <location>
        <position position="163"/>
    </location>
    <ligand>
        <name>Zn(2+)</name>
        <dbReference type="ChEBI" id="CHEBI:29105"/>
    </ligand>
</feature>
<dbReference type="PANTHER" id="PTHR33202">
    <property type="entry name" value="ZINC UPTAKE REGULATION PROTEIN"/>
    <property type="match status" value="1"/>
</dbReference>
<dbReference type="EMBL" id="JACIDR010000002">
    <property type="protein sequence ID" value="MBB3972942.1"/>
    <property type="molecule type" value="Genomic_DNA"/>
</dbReference>
<dbReference type="InterPro" id="IPR036388">
    <property type="entry name" value="WH-like_DNA-bd_sf"/>
</dbReference>
<evidence type="ECO:0000256" key="6">
    <source>
        <dbReference type="ARBA" id="ARBA00023163"/>
    </source>
</evidence>
<dbReference type="RefSeq" id="WP_183394811.1">
    <property type="nucleotide sequence ID" value="NZ_JACIDR010000002.1"/>
</dbReference>
<dbReference type="Pfam" id="PF01475">
    <property type="entry name" value="FUR"/>
    <property type="match status" value="1"/>
</dbReference>
<dbReference type="SUPFAM" id="SSF46785">
    <property type="entry name" value="Winged helix' DNA-binding domain"/>
    <property type="match status" value="1"/>
</dbReference>
<gene>
    <name evidence="8" type="ORF">GGR24_001599</name>
</gene>
<keyword evidence="9" id="KW-1185">Reference proteome</keyword>
<keyword evidence="4" id="KW-0805">Transcription regulation</keyword>
<evidence type="ECO:0000256" key="3">
    <source>
        <dbReference type="ARBA" id="ARBA00022833"/>
    </source>
</evidence>
<dbReference type="GO" id="GO:0000976">
    <property type="term" value="F:transcription cis-regulatory region binding"/>
    <property type="evidence" value="ECO:0007669"/>
    <property type="project" value="TreeGrafter"/>
</dbReference>
<dbReference type="PANTHER" id="PTHR33202:SF6">
    <property type="entry name" value="ZINC UPTAKE REGULATION PROTEIN"/>
    <property type="match status" value="1"/>
</dbReference>
<keyword evidence="7" id="KW-0479">Metal-binding</keyword>
<dbReference type="Proteomes" id="UP000528964">
    <property type="component" value="Unassembled WGS sequence"/>
</dbReference>
<dbReference type="GO" id="GO:0003700">
    <property type="term" value="F:DNA-binding transcription factor activity"/>
    <property type="evidence" value="ECO:0007669"/>
    <property type="project" value="InterPro"/>
</dbReference>
<dbReference type="InterPro" id="IPR036390">
    <property type="entry name" value="WH_DNA-bd_sf"/>
</dbReference>
<dbReference type="GO" id="GO:0008270">
    <property type="term" value="F:zinc ion binding"/>
    <property type="evidence" value="ECO:0007669"/>
    <property type="project" value="TreeGrafter"/>
</dbReference>
<sequence>MTHSETVSGRPFAEPGHNHHACAREVLQRAERLCAERGARLTDIRRRVLEALAADHAPAGAYEVIERLSRPGERPPAPITVYRALDFLQEQGFVHRIESRNAFVACSHDHAATGDAPVVFLICEDCGAVGEAATEAFASALQGLVRASGFRPRARVIEVSGECAHCRTKLKLRSADVVDA</sequence>
<evidence type="ECO:0000256" key="7">
    <source>
        <dbReference type="PIRSR" id="PIRSR602481-1"/>
    </source>
</evidence>